<evidence type="ECO:0000256" key="1">
    <source>
        <dbReference type="SAM" id="MobiDB-lite"/>
    </source>
</evidence>
<dbReference type="Proteomes" id="UP000801428">
    <property type="component" value="Unassembled WGS sequence"/>
</dbReference>
<feature type="domain" description="BTB" evidence="2">
    <location>
        <begin position="26"/>
        <end position="97"/>
    </location>
</feature>
<evidence type="ECO:0000313" key="4">
    <source>
        <dbReference type="Proteomes" id="UP000801428"/>
    </source>
</evidence>
<dbReference type="CDD" id="cd18186">
    <property type="entry name" value="BTB_POZ_ZBTB_KLHL-like"/>
    <property type="match status" value="1"/>
</dbReference>
<dbReference type="OrthoDB" id="194443at2759"/>
<accession>A0A9P4T9V6</accession>
<protein>
    <recommendedName>
        <fullName evidence="2">BTB domain-containing protein</fullName>
    </recommendedName>
</protein>
<evidence type="ECO:0000313" key="3">
    <source>
        <dbReference type="EMBL" id="KAF2998150.1"/>
    </source>
</evidence>
<sequence length="282" mass="32125">MAVEISSDAAVAATQLWPSKLGPFLREETIKVEAGLNHTQYSVHPSLLAKHSEYFKRALNGPWNEAESRVIKLDDVDCETFDIFIGWLYTSCFPAQNVFSLATDDDTVSQGAQNLATQLVLVKACEFGDRFQATEFMHVSESALVDCFIFSMPRYKAVIYAFKHLPQTSPVLQALVDSHCLFWDKSSDNETNGELQLRAELPYSFWMGVSLRYMQIQEGQRNEMKRCDYHRHGPERRGVMCKMPRIYSFDESDSDDSDYNDEDDNDDEDEADRDDSASDASD</sequence>
<feature type="compositionally biased region" description="Acidic residues" evidence="1">
    <location>
        <begin position="250"/>
        <end position="273"/>
    </location>
</feature>
<name>A0A9P4T9V6_CURKU</name>
<evidence type="ECO:0000259" key="2">
    <source>
        <dbReference type="PROSITE" id="PS50097"/>
    </source>
</evidence>
<dbReference type="InterPro" id="IPR000210">
    <property type="entry name" value="BTB/POZ_dom"/>
</dbReference>
<dbReference type="InterPro" id="IPR011333">
    <property type="entry name" value="SKP1/BTB/POZ_sf"/>
</dbReference>
<dbReference type="AlphaFoldDB" id="A0A9P4T9V6"/>
<dbReference type="Gene3D" id="3.30.710.10">
    <property type="entry name" value="Potassium Channel Kv1.1, Chain A"/>
    <property type="match status" value="1"/>
</dbReference>
<comment type="caution">
    <text evidence="3">The sequence shown here is derived from an EMBL/GenBank/DDBJ whole genome shotgun (WGS) entry which is preliminary data.</text>
</comment>
<dbReference type="EMBL" id="SWKU01000020">
    <property type="protein sequence ID" value="KAF2998150.1"/>
    <property type="molecule type" value="Genomic_DNA"/>
</dbReference>
<reference evidence="3" key="1">
    <citation type="submission" date="2019-04" db="EMBL/GenBank/DDBJ databases">
        <title>Sequencing of skin fungus with MAO and IRED activity.</title>
        <authorList>
            <person name="Marsaioli A.J."/>
            <person name="Bonatto J.M.C."/>
            <person name="Reis Junior O."/>
        </authorList>
    </citation>
    <scope>NUCLEOTIDE SEQUENCE</scope>
    <source>
        <strain evidence="3">30M1</strain>
    </source>
</reference>
<dbReference type="PANTHER" id="PTHR47843">
    <property type="entry name" value="BTB DOMAIN-CONTAINING PROTEIN-RELATED"/>
    <property type="match status" value="1"/>
</dbReference>
<dbReference type="PROSITE" id="PS50097">
    <property type="entry name" value="BTB"/>
    <property type="match status" value="1"/>
</dbReference>
<proteinExistence type="predicted"/>
<dbReference type="PANTHER" id="PTHR47843:SF2">
    <property type="entry name" value="BTB DOMAIN-CONTAINING PROTEIN"/>
    <property type="match status" value="1"/>
</dbReference>
<gene>
    <name evidence="3" type="ORF">E8E13_002140</name>
</gene>
<organism evidence="3 4">
    <name type="scientific">Curvularia kusanoi</name>
    <name type="common">Cochliobolus kusanoi</name>
    <dbReference type="NCBI Taxonomy" id="90978"/>
    <lineage>
        <taxon>Eukaryota</taxon>
        <taxon>Fungi</taxon>
        <taxon>Dikarya</taxon>
        <taxon>Ascomycota</taxon>
        <taxon>Pezizomycotina</taxon>
        <taxon>Dothideomycetes</taxon>
        <taxon>Pleosporomycetidae</taxon>
        <taxon>Pleosporales</taxon>
        <taxon>Pleosporineae</taxon>
        <taxon>Pleosporaceae</taxon>
        <taxon>Curvularia</taxon>
    </lineage>
</organism>
<keyword evidence="4" id="KW-1185">Reference proteome</keyword>
<dbReference type="SUPFAM" id="SSF54695">
    <property type="entry name" value="POZ domain"/>
    <property type="match status" value="1"/>
</dbReference>
<feature type="region of interest" description="Disordered" evidence="1">
    <location>
        <begin position="248"/>
        <end position="282"/>
    </location>
</feature>
<dbReference type="Pfam" id="PF00651">
    <property type="entry name" value="BTB"/>
    <property type="match status" value="1"/>
</dbReference>